<evidence type="ECO:0000256" key="2">
    <source>
        <dbReference type="ARBA" id="ARBA00012438"/>
    </source>
</evidence>
<evidence type="ECO:0000259" key="8">
    <source>
        <dbReference type="PROSITE" id="PS50109"/>
    </source>
</evidence>
<dbReference type="GO" id="GO:0005524">
    <property type="term" value="F:ATP binding"/>
    <property type="evidence" value="ECO:0007669"/>
    <property type="project" value="UniProtKB-KW"/>
</dbReference>
<dbReference type="Pfam" id="PF02518">
    <property type="entry name" value="HATPase_c"/>
    <property type="match status" value="1"/>
</dbReference>
<dbReference type="Gene3D" id="3.30.565.10">
    <property type="entry name" value="Histidine kinase-like ATPase, C-terminal domain"/>
    <property type="match status" value="1"/>
</dbReference>
<evidence type="ECO:0000256" key="3">
    <source>
        <dbReference type="ARBA" id="ARBA00022679"/>
    </source>
</evidence>
<keyword evidence="7" id="KW-0472">Membrane</keyword>
<evidence type="ECO:0000256" key="1">
    <source>
        <dbReference type="ARBA" id="ARBA00000085"/>
    </source>
</evidence>
<feature type="transmembrane region" description="Helical" evidence="7">
    <location>
        <begin position="12"/>
        <end position="32"/>
    </location>
</feature>
<proteinExistence type="predicted"/>
<dbReference type="InterPro" id="IPR036890">
    <property type="entry name" value="HATPase_C_sf"/>
</dbReference>
<feature type="transmembrane region" description="Helical" evidence="7">
    <location>
        <begin position="38"/>
        <end position="60"/>
    </location>
</feature>
<feature type="domain" description="Histidine kinase" evidence="8">
    <location>
        <begin position="201"/>
        <end position="403"/>
    </location>
</feature>
<dbReference type="PROSITE" id="PS50109">
    <property type="entry name" value="HIS_KIN"/>
    <property type="match status" value="1"/>
</dbReference>
<evidence type="ECO:0000313" key="10">
    <source>
        <dbReference type="Proteomes" id="UP000571701"/>
    </source>
</evidence>
<dbReference type="InterPro" id="IPR003594">
    <property type="entry name" value="HATPase_dom"/>
</dbReference>
<gene>
    <name evidence="9" type="ORF">H2O73_03855</name>
</gene>
<dbReference type="Proteomes" id="UP000571701">
    <property type="component" value="Unassembled WGS sequence"/>
</dbReference>
<evidence type="ECO:0000256" key="6">
    <source>
        <dbReference type="ARBA" id="ARBA00022840"/>
    </source>
</evidence>
<feature type="transmembrane region" description="Helical" evidence="7">
    <location>
        <begin position="151"/>
        <end position="169"/>
    </location>
</feature>
<evidence type="ECO:0000313" key="9">
    <source>
        <dbReference type="EMBL" id="MBA5761470.1"/>
    </source>
</evidence>
<evidence type="ECO:0000256" key="5">
    <source>
        <dbReference type="ARBA" id="ARBA00022777"/>
    </source>
</evidence>
<sequence length="405" mass="45074">MNKAIATLSDQLTPLRILLLCRTLWLIAIFSFVRFELISVSFAVLVAASLIHLISIALIAKQKRPSPRVLALQIAIDLLTMSLLLAFNGGATNAFVTALLIPVVFSSISLSWVYCAGFTLAAICSYSLLILNMSNDMAHHMDMASHYHGMWINFILSTTLIALVVSSMAKMVTRREQFIAAQREQQLRQEQILAISIASAQVTHNIATPLATVQLLYEELQEDAPDNPLIKNGQASLKACTQHLDDFRKQISLIREGHVDWVATKQLVAKLQDSALLYFPDQQLKINCDSCDGYIWSDEMLIPALVNLLQNAVNSNQHNSKNLLELTCFINNEEWVMELRDYGKGLNDNDFADLGYELIDSDKGLGIAALLSNMTIERLEGTLQVKNHPEAGCITTVALKFKNDR</sequence>
<name>A0A7W2ISK7_9VIBR</name>
<keyword evidence="7" id="KW-1133">Transmembrane helix</keyword>
<dbReference type="SUPFAM" id="SSF55874">
    <property type="entry name" value="ATPase domain of HSP90 chaperone/DNA topoisomerase II/histidine kinase"/>
    <property type="match status" value="1"/>
</dbReference>
<protein>
    <recommendedName>
        <fullName evidence="2">histidine kinase</fullName>
        <ecNumber evidence="2">2.7.13.3</ecNumber>
    </recommendedName>
</protein>
<dbReference type="InterPro" id="IPR050980">
    <property type="entry name" value="2C_sensor_his_kinase"/>
</dbReference>
<feature type="transmembrane region" description="Helical" evidence="7">
    <location>
        <begin position="111"/>
        <end position="131"/>
    </location>
</feature>
<dbReference type="EMBL" id="JACFYF010000001">
    <property type="protein sequence ID" value="MBA5761470.1"/>
    <property type="molecule type" value="Genomic_DNA"/>
</dbReference>
<reference evidence="9 10" key="1">
    <citation type="submission" date="2020-07" db="EMBL/GenBank/DDBJ databases">
        <title>Vibrio marinisediminis sp. nov., isolated from marine sediment.</title>
        <authorList>
            <person name="Ji X."/>
        </authorList>
    </citation>
    <scope>NUCLEOTIDE SEQUENCE [LARGE SCALE GENOMIC DNA]</scope>
    <source>
        <strain evidence="9 10">404</strain>
    </source>
</reference>
<evidence type="ECO:0000256" key="7">
    <source>
        <dbReference type="SAM" id="Phobius"/>
    </source>
</evidence>
<feature type="transmembrane region" description="Helical" evidence="7">
    <location>
        <begin position="81"/>
        <end position="105"/>
    </location>
</feature>
<accession>A0A7W2ISK7</accession>
<organism evidence="9 10">
    <name type="scientific">Vibrio marinisediminis</name>
    <dbReference type="NCBI Taxonomy" id="2758441"/>
    <lineage>
        <taxon>Bacteria</taxon>
        <taxon>Pseudomonadati</taxon>
        <taxon>Pseudomonadota</taxon>
        <taxon>Gammaproteobacteria</taxon>
        <taxon>Vibrionales</taxon>
        <taxon>Vibrionaceae</taxon>
        <taxon>Vibrio</taxon>
    </lineage>
</organism>
<comment type="catalytic activity">
    <reaction evidence="1">
        <text>ATP + protein L-histidine = ADP + protein N-phospho-L-histidine.</text>
        <dbReference type="EC" id="2.7.13.3"/>
    </reaction>
</comment>
<evidence type="ECO:0000256" key="4">
    <source>
        <dbReference type="ARBA" id="ARBA00022741"/>
    </source>
</evidence>
<keyword evidence="5 9" id="KW-0418">Kinase</keyword>
<dbReference type="InterPro" id="IPR005467">
    <property type="entry name" value="His_kinase_dom"/>
</dbReference>
<dbReference type="GO" id="GO:0000155">
    <property type="term" value="F:phosphorelay sensor kinase activity"/>
    <property type="evidence" value="ECO:0007669"/>
    <property type="project" value="TreeGrafter"/>
</dbReference>
<dbReference type="RefSeq" id="WP_182106696.1">
    <property type="nucleotide sequence ID" value="NZ_JACFYF010000001.1"/>
</dbReference>
<keyword evidence="3" id="KW-0808">Transferase</keyword>
<dbReference type="PANTHER" id="PTHR44936">
    <property type="entry name" value="SENSOR PROTEIN CREC"/>
    <property type="match status" value="1"/>
</dbReference>
<keyword evidence="7" id="KW-0812">Transmembrane</keyword>
<keyword evidence="4" id="KW-0547">Nucleotide-binding</keyword>
<keyword evidence="6" id="KW-0067">ATP-binding</keyword>
<dbReference type="AlphaFoldDB" id="A0A7W2ISK7"/>
<dbReference type="GO" id="GO:0005886">
    <property type="term" value="C:plasma membrane"/>
    <property type="evidence" value="ECO:0007669"/>
    <property type="project" value="TreeGrafter"/>
</dbReference>
<keyword evidence="10" id="KW-1185">Reference proteome</keyword>
<dbReference type="PANTHER" id="PTHR44936:SF10">
    <property type="entry name" value="SENSOR PROTEIN RSTB"/>
    <property type="match status" value="1"/>
</dbReference>
<dbReference type="EC" id="2.7.13.3" evidence="2"/>
<comment type="caution">
    <text evidence="9">The sequence shown here is derived from an EMBL/GenBank/DDBJ whole genome shotgun (WGS) entry which is preliminary data.</text>
</comment>